<evidence type="ECO:0000313" key="2">
    <source>
        <dbReference type="Proteomes" id="UP000234254"/>
    </source>
</evidence>
<dbReference type="Proteomes" id="UP000234254">
    <property type="component" value="Unassembled WGS sequence"/>
</dbReference>
<dbReference type="VEuPathDB" id="FungiDB:P168DRAFT_79756"/>
<dbReference type="AlphaFoldDB" id="A0A2I1CR79"/>
<gene>
    <name evidence="1" type="ORF">P168DRAFT_79756</name>
</gene>
<comment type="caution">
    <text evidence="1">The sequence shown here is derived from an EMBL/GenBank/DDBJ whole genome shotgun (WGS) entry which is preliminary data.</text>
</comment>
<dbReference type="GeneID" id="36549681"/>
<name>A0A2I1CR79_ASPC2</name>
<accession>A0A2I1CR79</accession>
<reference evidence="1" key="1">
    <citation type="submission" date="2016-12" db="EMBL/GenBank/DDBJ databases">
        <title>The genomes of Aspergillus section Nigri reveals drivers in fungal speciation.</title>
        <authorList>
            <consortium name="DOE Joint Genome Institute"/>
            <person name="Vesth T.C."/>
            <person name="Nybo J."/>
            <person name="Theobald S."/>
            <person name="Brandl J."/>
            <person name="Frisvad J.C."/>
            <person name="Nielsen K.F."/>
            <person name="Lyhne E.K."/>
            <person name="Kogle M.E."/>
            <person name="Kuo A."/>
            <person name="Riley R."/>
            <person name="Clum A."/>
            <person name="Nolan M."/>
            <person name="Lipzen A."/>
            <person name="Salamov A."/>
            <person name="Henrissat B."/>
            <person name="Wiebenga A."/>
            <person name="De vries R.P."/>
            <person name="Grigoriev I.V."/>
            <person name="Mortensen U.H."/>
            <person name="Andersen M.R."/>
            <person name="Baker S.E."/>
        </authorList>
    </citation>
    <scope>NUCLEOTIDE SEQUENCE</scope>
    <source>
        <strain evidence="1">IBT 28561</strain>
    </source>
</reference>
<keyword evidence="2" id="KW-1185">Reference proteome</keyword>
<dbReference type="EMBL" id="MSFM01000016">
    <property type="protein sequence ID" value="PKY00119.1"/>
    <property type="molecule type" value="Genomic_DNA"/>
</dbReference>
<organism evidence="1 2">
    <name type="scientific">Aspergillus campestris (strain IBT 28561)</name>
    <dbReference type="NCBI Taxonomy" id="1392248"/>
    <lineage>
        <taxon>Eukaryota</taxon>
        <taxon>Fungi</taxon>
        <taxon>Dikarya</taxon>
        <taxon>Ascomycota</taxon>
        <taxon>Pezizomycotina</taxon>
        <taxon>Eurotiomycetes</taxon>
        <taxon>Eurotiomycetidae</taxon>
        <taxon>Eurotiales</taxon>
        <taxon>Aspergillaceae</taxon>
        <taxon>Aspergillus</taxon>
        <taxon>Aspergillus subgen. Circumdati</taxon>
    </lineage>
</organism>
<dbReference type="RefSeq" id="XP_024688713.1">
    <property type="nucleotide sequence ID" value="XM_024842152.1"/>
</dbReference>
<sequence length="71" mass="8418">MTSRIISIVVVTRTTSCRHIHPKPILMRILYIYSISVNWHRVTCSDVEGIQLSYNVLQRLEILAYLQRDFR</sequence>
<proteinExistence type="predicted"/>
<evidence type="ECO:0000313" key="1">
    <source>
        <dbReference type="EMBL" id="PKY00119.1"/>
    </source>
</evidence>
<protein>
    <submittedName>
        <fullName evidence="1">Uncharacterized protein</fullName>
    </submittedName>
</protein>